<dbReference type="SUPFAM" id="SSF51735">
    <property type="entry name" value="NAD(P)-binding Rossmann-fold domains"/>
    <property type="match status" value="1"/>
</dbReference>
<dbReference type="Pfam" id="PF07993">
    <property type="entry name" value="NAD_binding_4"/>
    <property type="match status" value="1"/>
</dbReference>
<evidence type="ECO:0000256" key="2">
    <source>
        <dbReference type="ARBA" id="ARBA00022553"/>
    </source>
</evidence>
<dbReference type="PANTHER" id="PTHR43439:SF2">
    <property type="entry name" value="ENZYME, PUTATIVE (JCVI)-RELATED"/>
    <property type="match status" value="1"/>
</dbReference>
<dbReference type="Gene3D" id="3.40.50.720">
    <property type="entry name" value="NAD(P)-binding Rossmann-like Domain"/>
    <property type="match status" value="1"/>
</dbReference>
<evidence type="ECO:0000313" key="4">
    <source>
        <dbReference type="EMBL" id="GLA90362.1"/>
    </source>
</evidence>
<dbReference type="PANTHER" id="PTHR43439">
    <property type="entry name" value="PHENYLACETATE-COENZYME A LIGASE"/>
    <property type="match status" value="1"/>
</dbReference>
<accession>A0A9W6AYX3</accession>
<dbReference type="AlphaFoldDB" id="A0A9W6AYX3"/>
<comment type="caution">
    <text evidence="4">The sequence shown here is derived from an EMBL/GenBank/DDBJ whole genome shotgun (WGS) entry which is preliminary data.</text>
</comment>
<evidence type="ECO:0000259" key="3">
    <source>
        <dbReference type="Pfam" id="PF07993"/>
    </source>
</evidence>
<sequence length="316" mass="34694">MGLQPDVYTQLQQTATLVIHNAWTVNFNFPLAAFKPHLQGVVNLINFATRSPQAPHIFFLSSISSVMGHRNSESGLLPETILTTTTPAPNGYANSKYIAEHLIDYAEKQQEEQQNDHQQARAAPSFSFARVGQVAGAVRSPGLWNRAEWFPSLVQSSRHIQALPDTLAEVLVELALLGAADNYGCPSATSSSRSVQVYHAVNLHSQSWDLIRPVVADALLAQGKDNTGKTIETIPLCEWVQRVRRDIEIASASSLADAKNKSLGEKDLQALLKQNPAAKLLDFFQGLEMEHTQSVVFEWVHTAKMREVTRGGGCTA</sequence>
<keyword evidence="1" id="KW-0596">Phosphopantetheine</keyword>
<evidence type="ECO:0000256" key="1">
    <source>
        <dbReference type="ARBA" id="ARBA00022450"/>
    </source>
</evidence>
<dbReference type="Proteomes" id="UP001144157">
    <property type="component" value="Unassembled WGS sequence"/>
</dbReference>
<name>A0A9W6AYX3_ASPTU</name>
<dbReference type="InterPro" id="IPR013120">
    <property type="entry name" value="FAR_NAD-bd"/>
</dbReference>
<evidence type="ECO:0000313" key="5">
    <source>
        <dbReference type="Proteomes" id="UP001144157"/>
    </source>
</evidence>
<proteinExistence type="predicted"/>
<dbReference type="EMBL" id="BRPE01000024">
    <property type="protein sequence ID" value="GLA90362.1"/>
    <property type="molecule type" value="Genomic_DNA"/>
</dbReference>
<gene>
    <name evidence="4" type="ORF">AtubIFM56815_005927</name>
</gene>
<dbReference type="InterPro" id="IPR036291">
    <property type="entry name" value="NAD(P)-bd_dom_sf"/>
</dbReference>
<organism evidence="4 5">
    <name type="scientific">Aspergillus tubingensis</name>
    <dbReference type="NCBI Taxonomy" id="5068"/>
    <lineage>
        <taxon>Eukaryota</taxon>
        <taxon>Fungi</taxon>
        <taxon>Dikarya</taxon>
        <taxon>Ascomycota</taxon>
        <taxon>Pezizomycotina</taxon>
        <taxon>Eurotiomycetes</taxon>
        <taxon>Eurotiomycetidae</taxon>
        <taxon>Eurotiales</taxon>
        <taxon>Aspergillaceae</taxon>
        <taxon>Aspergillus</taxon>
        <taxon>Aspergillus subgen. Circumdati</taxon>
    </lineage>
</organism>
<keyword evidence="2" id="KW-0597">Phosphoprotein</keyword>
<feature type="domain" description="Thioester reductase (TE)" evidence="3">
    <location>
        <begin position="1"/>
        <end position="110"/>
    </location>
</feature>
<dbReference type="InterPro" id="IPR051414">
    <property type="entry name" value="Adenylate-forming_Reductase"/>
</dbReference>
<reference evidence="4" key="1">
    <citation type="submission" date="2022-07" db="EMBL/GenBank/DDBJ databases">
        <title>Taxonomy of Aspergillus series Nigri: significant species reduction supported by multi-species coalescent approaches.</title>
        <authorList>
            <person name="Bian C."/>
            <person name="Kusuya Y."/>
            <person name="Sklenar F."/>
            <person name="D'hooge E."/>
            <person name="Yaguchi T."/>
            <person name="Takahashi H."/>
            <person name="Hubka V."/>
        </authorList>
    </citation>
    <scope>NUCLEOTIDE SEQUENCE</scope>
    <source>
        <strain evidence="4">IFM 56815</strain>
    </source>
</reference>
<protein>
    <submittedName>
        <fullName evidence="4">PKS/NRPS-like protein biosynthetic cluster</fullName>
    </submittedName>
</protein>